<proteinExistence type="inferred from homology"/>
<comment type="similarity">
    <text evidence="1">Belongs to the glycosyl hydrolase 16 family.</text>
</comment>
<protein>
    <recommendedName>
        <fullName evidence="2">GH16 domain-containing protein</fullName>
    </recommendedName>
</protein>
<sequence length="297" mass="35140">MCSIFFISCDKDERSNQTSEDLKNDLIVQYGDGESDTLSNKNNEWTNVFVDNFNQGGNLNKWERTHGRNDYNSRICAYKYWNSSIQNFDNRSCLRLRSYKVNNNSYESGHVKSKFNFKPKRNEQYRVSAMIKFTAQDYNNATRQFKDTYGAWPAFWTVDESVWPQHGEIDIMEGFTFGGWSQYSSNLFYGRNFLQNEMGTSAERKYNLNDNNWHKYDMYWTNQNGNVYIDVFVDNNQVANYGNWVNPNLKLENFGPHNVILNMHIGSDNSLFDNGRINLFKNTFMWVDWVRVDKKNI</sequence>
<dbReference type="InterPro" id="IPR000757">
    <property type="entry name" value="Beta-glucanase-like"/>
</dbReference>
<name>A0ABP3TNQ9_9FLAO</name>
<feature type="domain" description="GH16" evidence="2">
    <location>
        <begin position="36"/>
        <end position="297"/>
    </location>
</feature>
<gene>
    <name evidence="3" type="ORF">GCM10009430_05840</name>
</gene>
<dbReference type="Pfam" id="PF26113">
    <property type="entry name" value="GH16_XgeA"/>
    <property type="match status" value="1"/>
</dbReference>
<reference evidence="4" key="1">
    <citation type="journal article" date="2019" name="Int. J. Syst. Evol. Microbiol.">
        <title>The Global Catalogue of Microorganisms (GCM) 10K type strain sequencing project: providing services to taxonomists for standard genome sequencing and annotation.</title>
        <authorList>
            <consortium name="The Broad Institute Genomics Platform"/>
            <consortium name="The Broad Institute Genome Sequencing Center for Infectious Disease"/>
            <person name="Wu L."/>
            <person name="Ma J."/>
        </authorList>
    </citation>
    <scope>NUCLEOTIDE SEQUENCE [LARGE SCALE GENOMIC DNA]</scope>
    <source>
        <strain evidence="4">JCM 15974</strain>
    </source>
</reference>
<evidence type="ECO:0000256" key="1">
    <source>
        <dbReference type="ARBA" id="ARBA00006865"/>
    </source>
</evidence>
<dbReference type="InterPro" id="IPR013320">
    <property type="entry name" value="ConA-like_dom_sf"/>
</dbReference>
<dbReference type="EMBL" id="BAAAGE010000001">
    <property type="protein sequence ID" value="GAA0713704.1"/>
    <property type="molecule type" value="Genomic_DNA"/>
</dbReference>
<dbReference type="InterPro" id="IPR050546">
    <property type="entry name" value="Glycosyl_Hydrlase_16"/>
</dbReference>
<evidence type="ECO:0000259" key="2">
    <source>
        <dbReference type="PROSITE" id="PS51762"/>
    </source>
</evidence>
<accession>A0ABP3TNQ9</accession>
<dbReference type="SUPFAM" id="SSF49899">
    <property type="entry name" value="Concanavalin A-like lectins/glucanases"/>
    <property type="match status" value="1"/>
</dbReference>
<organism evidence="3 4">
    <name type="scientific">Aquimarina litoralis</name>
    <dbReference type="NCBI Taxonomy" id="584605"/>
    <lineage>
        <taxon>Bacteria</taxon>
        <taxon>Pseudomonadati</taxon>
        <taxon>Bacteroidota</taxon>
        <taxon>Flavobacteriia</taxon>
        <taxon>Flavobacteriales</taxon>
        <taxon>Flavobacteriaceae</taxon>
        <taxon>Aquimarina</taxon>
    </lineage>
</organism>
<keyword evidence="4" id="KW-1185">Reference proteome</keyword>
<evidence type="ECO:0000313" key="3">
    <source>
        <dbReference type="EMBL" id="GAA0713704.1"/>
    </source>
</evidence>
<comment type="caution">
    <text evidence="3">The sequence shown here is derived from an EMBL/GenBank/DDBJ whole genome shotgun (WGS) entry which is preliminary data.</text>
</comment>
<dbReference type="PANTHER" id="PTHR10963">
    <property type="entry name" value="GLYCOSYL HYDROLASE-RELATED"/>
    <property type="match status" value="1"/>
</dbReference>
<dbReference type="PANTHER" id="PTHR10963:SF55">
    <property type="entry name" value="GLYCOSIDE HYDROLASE FAMILY 16 PROTEIN"/>
    <property type="match status" value="1"/>
</dbReference>
<evidence type="ECO:0000313" key="4">
    <source>
        <dbReference type="Proteomes" id="UP001501758"/>
    </source>
</evidence>
<dbReference type="PROSITE" id="PS51762">
    <property type="entry name" value="GH16_2"/>
    <property type="match status" value="1"/>
</dbReference>
<dbReference type="Proteomes" id="UP001501758">
    <property type="component" value="Unassembled WGS sequence"/>
</dbReference>
<dbReference type="Gene3D" id="2.60.120.200">
    <property type="match status" value="1"/>
</dbReference>